<sequence>MPPQLPQFPNDDLQPLKVGQKVEIMRRRKSSGFGDSWFPATVCKVVDGQNYGVILGGEEGPGKMLKTYWVSWDKIRPDDVVEHFSPETKLEPRAAVEAFCAGAWSKGEVVCRVDNSDRYLVKIGSKKRRATSQPEIKEFKELRPLSHKKQYMLGRQSGKGPCSHNEMTSRNDHASHDPEPWSVNKSHRALQQPLDIPECSEHELVLCETDGAPISVFCQPLEPGHSTPTDDEAIQTATDDEERDTYPTDVFQRKSNDSDNVGVQLDENISSELTRKVSGRTNHGYSSRKVVTHFKRLRKKAGSKKTCNQHCSMDATVGQEECMALDTEASFEERNIIHSNINANLEDAQSCQNRIAEAKSEYAEYLNKKDIVEAQVLEKSTSLSQMHSLLDENDKAIAELEQKLGHLRQKGQKIEKDMEHKESELKRLKETLSSIYKACYDYKQLFSRIMYQLKHMHSA</sequence>
<reference evidence="5" key="1">
    <citation type="submission" date="2024-06" db="EMBL/GenBank/DDBJ databases">
        <authorList>
            <person name="Ryan C."/>
        </authorList>
    </citation>
    <scope>NUCLEOTIDE SEQUENCE [LARGE SCALE GENOMIC DNA]</scope>
</reference>
<organism evidence="4 5">
    <name type="scientific">Urochloa decumbens</name>
    <dbReference type="NCBI Taxonomy" id="240449"/>
    <lineage>
        <taxon>Eukaryota</taxon>
        <taxon>Viridiplantae</taxon>
        <taxon>Streptophyta</taxon>
        <taxon>Embryophyta</taxon>
        <taxon>Tracheophyta</taxon>
        <taxon>Spermatophyta</taxon>
        <taxon>Magnoliopsida</taxon>
        <taxon>Liliopsida</taxon>
        <taxon>Poales</taxon>
        <taxon>Poaceae</taxon>
        <taxon>PACMAD clade</taxon>
        <taxon>Panicoideae</taxon>
        <taxon>Panicodae</taxon>
        <taxon>Paniceae</taxon>
        <taxon>Melinidinae</taxon>
        <taxon>Urochloa</taxon>
    </lineage>
</organism>
<feature type="compositionally biased region" description="Acidic residues" evidence="2">
    <location>
        <begin position="229"/>
        <end position="243"/>
    </location>
</feature>
<feature type="region of interest" description="Disordered" evidence="2">
    <location>
        <begin position="220"/>
        <end position="246"/>
    </location>
</feature>
<feature type="region of interest" description="Disordered" evidence="2">
    <location>
        <begin position="154"/>
        <end position="183"/>
    </location>
</feature>
<dbReference type="AlphaFoldDB" id="A0ABC9AT89"/>
<evidence type="ECO:0000259" key="3">
    <source>
        <dbReference type="Pfam" id="PF05641"/>
    </source>
</evidence>
<protein>
    <recommendedName>
        <fullName evidence="3">Agenet-like domain-containing protein</fullName>
    </recommendedName>
</protein>
<feature type="domain" description="Agenet-like" evidence="3">
    <location>
        <begin position="19"/>
        <end position="77"/>
    </location>
</feature>
<gene>
    <name evidence="4" type="ORF">URODEC1_LOCUS57360</name>
</gene>
<evidence type="ECO:0000313" key="4">
    <source>
        <dbReference type="EMBL" id="CAL4984101.1"/>
    </source>
</evidence>
<evidence type="ECO:0000256" key="1">
    <source>
        <dbReference type="SAM" id="Coils"/>
    </source>
</evidence>
<evidence type="ECO:0000256" key="2">
    <source>
        <dbReference type="SAM" id="MobiDB-lite"/>
    </source>
</evidence>
<keyword evidence="1" id="KW-0175">Coiled coil</keyword>
<evidence type="ECO:0000313" key="5">
    <source>
        <dbReference type="Proteomes" id="UP001497457"/>
    </source>
</evidence>
<feature type="compositionally biased region" description="Basic and acidic residues" evidence="2">
    <location>
        <begin position="167"/>
        <end position="179"/>
    </location>
</feature>
<reference evidence="4 5" key="2">
    <citation type="submission" date="2024-10" db="EMBL/GenBank/DDBJ databases">
        <authorList>
            <person name="Ryan C."/>
        </authorList>
    </citation>
    <scope>NUCLEOTIDE SEQUENCE [LARGE SCALE GENOMIC DNA]</scope>
</reference>
<dbReference type="SUPFAM" id="SSF57997">
    <property type="entry name" value="Tropomyosin"/>
    <property type="match status" value="1"/>
</dbReference>
<name>A0ABC9AT89_9POAL</name>
<dbReference type="InterPro" id="IPR008395">
    <property type="entry name" value="Agenet-like_dom"/>
</dbReference>
<dbReference type="EMBL" id="OZ075132">
    <property type="protein sequence ID" value="CAL4984101.1"/>
    <property type="molecule type" value="Genomic_DNA"/>
</dbReference>
<proteinExistence type="predicted"/>
<feature type="coiled-coil region" evidence="1">
    <location>
        <begin position="341"/>
        <end position="438"/>
    </location>
</feature>
<dbReference type="Pfam" id="PF05641">
    <property type="entry name" value="Agenet"/>
    <property type="match status" value="1"/>
</dbReference>
<keyword evidence="5" id="KW-1185">Reference proteome</keyword>
<dbReference type="Proteomes" id="UP001497457">
    <property type="component" value="Chromosome 22rd"/>
</dbReference>
<accession>A0ABC9AT89</accession>